<feature type="non-terminal residue" evidence="1">
    <location>
        <position position="1"/>
    </location>
</feature>
<dbReference type="EMBL" id="CAJVQB010018072">
    <property type="protein sequence ID" value="CAG8786444.1"/>
    <property type="molecule type" value="Genomic_DNA"/>
</dbReference>
<comment type="caution">
    <text evidence="1">The sequence shown here is derived from an EMBL/GenBank/DDBJ whole genome shotgun (WGS) entry which is preliminary data.</text>
</comment>
<gene>
    <name evidence="1" type="ORF">GMARGA_LOCUS20522</name>
</gene>
<evidence type="ECO:0000313" key="2">
    <source>
        <dbReference type="Proteomes" id="UP000789901"/>
    </source>
</evidence>
<protein>
    <submittedName>
        <fullName evidence="1">46276_t:CDS:1</fullName>
    </submittedName>
</protein>
<reference evidence="1 2" key="1">
    <citation type="submission" date="2021-06" db="EMBL/GenBank/DDBJ databases">
        <authorList>
            <person name="Kallberg Y."/>
            <person name="Tangrot J."/>
            <person name="Rosling A."/>
        </authorList>
    </citation>
    <scope>NUCLEOTIDE SEQUENCE [LARGE SCALE GENOMIC DNA]</scope>
    <source>
        <strain evidence="1 2">120-4 pot B 10/14</strain>
    </source>
</reference>
<evidence type="ECO:0000313" key="1">
    <source>
        <dbReference type="EMBL" id="CAG8786444.1"/>
    </source>
</evidence>
<dbReference type="Proteomes" id="UP000789901">
    <property type="component" value="Unassembled WGS sequence"/>
</dbReference>
<organism evidence="1 2">
    <name type="scientific">Gigaspora margarita</name>
    <dbReference type="NCBI Taxonomy" id="4874"/>
    <lineage>
        <taxon>Eukaryota</taxon>
        <taxon>Fungi</taxon>
        <taxon>Fungi incertae sedis</taxon>
        <taxon>Mucoromycota</taxon>
        <taxon>Glomeromycotina</taxon>
        <taxon>Glomeromycetes</taxon>
        <taxon>Diversisporales</taxon>
        <taxon>Gigasporaceae</taxon>
        <taxon>Gigaspora</taxon>
    </lineage>
</organism>
<name>A0ABN7VNH6_GIGMA</name>
<keyword evidence="2" id="KW-1185">Reference proteome</keyword>
<proteinExistence type="predicted"/>
<accession>A0ABN7VNH6</accession>
<sequence length="63" mass="7054">TQRECYKKGQENIKESIQESIQETSSNSDFAKDVPDSALVDAPKIIVGNCKNCNIDINFSFNK</sequence>